<keyword evidence="4" id="KW-0493">Microtubule</keyword>
<keyword evidence="7" id="KW-0067">ATP-binding</keyword>
<dbReference type="GO" id="GO:0045505">
    <property type="term" value="F:dynein intermediate chain binding"/>
    <property type="evidence" value="ECO:0007669"/>
    <property type="project" value="InterPro"/>
</dbReference>
<evidence type="ECO:0000256" key="13">
    <source>
        <dbReference type="ARBA" id="ARBA00023273"/>
    </source>
</evidence>
<dbReference type="Pfam" id="PF17852">
    <property type="entry name" value="Dynein_AAA_lid"/>
    <property type="match status" value="1"/>
</dbReference>
<evidence type="ECO:0000259" key="24">
    <source>
        <dbReference type="Pfam" id="PF18198"/>
    </source>
</evidence>
<dbReference type="Pfam" id="PF12781">
    <property type="entry name" value="AAA_9"/>
    <property type="match status" value="1"/>
</dbReference>
<evidence type="ECO:0000256" key="12">
    <source>
        <dbReference type="ARBA" id="ARBA00023212"/>
    </source>
</evidence>
<evidence type="ECO:0000259" key="19">
    <source>
        <dbReference type="Pfam" id="PF12774"/>
    </source>
</evidence>
<gene>
    <name evidence="27" type="ORF">BSAL_52975</name>
</gene>
<feature type="domain" description="Dynein heavy chain ATP-binding dynein motor region" evidence="22">
    <location>
        <begin position="3230"/>
        <end position="3448"/>
    </location>
</feature>
<evidence type="ECO:0000256" key="1">
    <source>
        <dbReference type="ARBA" id="ARBA00004430"/>
    </source>
</evidence>
<dbReference type="GO" id="GO:0008569">
    <property type="term" value="F:minus-end-directed microtubule motor activity"/>
    <property type="evidence" value="ECO:0007669"/>
    <property type="project" value="InterPro"/>
</dbReference>
<dbReference type="GO" id="GO:0016887">
    <property type="term" value="F:ATP hydrolysis activity"/>
    <property type="evidence" value="ECO:0007669"/>
    <property type="project" value="InterPro"/>
</dbReference>
<dbReference type="Gene3D" id="1.10.472.130">
    <property type="match status" value="1"/>
</dbReference>
<dbReference type="InterPro" id="IPR024743">
    <property type="entry name" value="Dynein_HC_stalk"/>
</dbReference>
<dbReference type="Gene3D" id="1.20.1270.280">
    <property type="match status" value="1"/>
</dbReference>
<dbReference type="Pfam" id="PF18199">
    <property type="entry name" value="Dynein_C"/>
    <property type="match status" value="1"/>
</dbReference>
<reference evidence="28" key="1">
    <citation type="submission" date="2015-09" db="EMBL/GenBank/DDBJ databases">
        <authorList>
            <consortium name="Pathogen Informatics"/>
        </authorList>
    </citation>
    <scope>NUCLEOTIDE SEQUENCE [LARGE SCALE GENOMIC DNA]</scope>
    <source>
        <strain evidence="28">Lake Konstanz</strain>
    </source>
</reference>
<feature type="domain" description="Dynein heavy chain AAA module D4" evidence="21">
    <location>
        <begin position="2636"/>
        <end position="2910"/>
    </location>
</feature>
<protein>
    <submittedName>
        <fullName evidence="27">Dynein heavy chain, putative</fullName>
    </submittedName>
</protein>
<evidence type="ECO:0000259" key="16">
    <source>
        <dbReference type="Pfam" id="PF03028"/>
    </source>
</evidence>
<evidence type="ECO:0000256" key="11">
    <source>
        <dbReference type="ARBA" id="ARBA00023175"/>
    </source>
</evidence>
<dbReference type="Gene3D" id="6.10.140.1060">
    <property type="match status" value="1"/>
</dbReference>
<evidence type="ECO:0000256" key="14">
    <source>
        <dbReference type="SAM" id="Coils"/>
    </source>
</evidence>
<feature type="domain" description="Dynein heavy chain region D6 P-loop" evidence="16">
    <location>
        <begin position="3762"/>
        <end position="3880"/>
    </location>
</feature>
<feature type="region of interest" description="Disordered" evidence="15">
    <location>
        <begin position="3672"/>
        <end position="3699"/>
    </location>
</feature>
<dbReference type="InterPro" id="IPR054354">
    <property type="entry name" value="DYNC2H1-like_lid"/>
</dbReference>
<proteinExistence type="inferred from homology"/>
<dbReference type="Gene3D" id="3.40.50.300">
    <property type="entry name" value="P-loop containing nucleotide triphosphate hydrolases"/>
    <property type="match status" value="5"/>
</dbReference>
<dbReference type="InterPro" id="IPR027417">
    <property type="entry name" value="P-loop_NTPase"/>
</dbReference>
<feature type="compositionally biased region" description="Polar residues" evidence="15">
    <location>
        <begin position="121"/>
        <end position="130"/>
    </location>
</feature>
<dbReference type="InterPro" id="IPR011704">
    <property type="entry name" value="ATPase_dyneun-rel_AAA"/>
</dbReference>
<dbReference type="InterPro" id="IPR035699">
    <property type="entry name" value="AAA_6"/>
</dbReference>
<evidence type="ECO:0000313" key="28">
    <source>
        <dbReference type="Proteomes" id="UP000051952"/>
    </source>
</evidence>
<evidence type="ECO:0000256" key="6">
    <source>
        <dbReference type="ARBA" id="ARBA00022741"/>
    </source>
</evidence>
<dbReference type="FunFam" id="1.20.920.30:FF:000002">
    <property type="entry name" value="Dynein axonemal heavy chain 3"/>
    <property type="match status" value="1"/>
</dbReference>
<dbReference type="InterPro" id="IPR041658">
    <property type="entry name" value="AAA_lid_11"/>
</dbReference>
<comment type="subcellular location">
    <subcellularLocation>
        <location evidence="1">Cytoplasm</location>
        <location evidence="1">Cytoskeleton</location>
        <location evidence="1">Cilium axoneme</location>
    </subcellularLocation>
</comment>
<keyword evidence="6" id="KW-0547">Nucleotide-binding</keyword>
<dbReference type="PANTHER" id="PTHR45703:SF36">
    <property type="entry name" value="DYNEIN HEAVY CHAIN, CYTOPLASMIC"/>
    <property type="match status" value="1"/>
</dbReference>
<dbReference type="Gene3D" id="1.20.920.30">
    <property type="match status" value="1"/>
</dbReference>
<keyword evidence="11" id="KW-0505">Motor protein</keyword>
<dbReference type="Gene3D" id="1.10.8.1220">
    <property type="match status" value="1"/>
</dbReference>
<dbReference type="Pfam" id="PF12780">
    <property type="entry name" value="AAA_8"/>
    <property type="match status" value="1"/>
</dbReference>
<evidence type="ECO:0000256" key="8">
    <source>
        <dbReference type="ARBA" id="ARBA00023017"/>
    </source>
</evidence>
<feature type="compositionally biased region" description="Polar residues" evidence="15">
    <location>
        <begin position="14"/>
        <end position="24"/>
    </location>
</feature>
<keyword evidence="3" id="KW-0963">Cytoplasm</keyword>
<dbReference type="GO" id="GO:0030286">
    <property type="term" value="C:dynein complex"/>
    <property type="evidence" value="ECO:0007669"/>
    <property type="project" value="UniProtKB-KW"/>
</dbReference>
<dbReference type="InterPro" id="IPR004273">
    <property type="entry name" value="Dynein_heavy_D6_P-loop"/>
</dbReference>
<evidence type="ECO:0000313" key="27">
    <source>
        <dbReference type="EMBL" id="CUE71257.1"/>
    </source>
</evidence>
<feature type="domain" description="Dynein 2 heavy chain 1 cytoplasmic ATPase lid" evidence="26">
    <location>
        <begin position="2480"/>
        <end position="2568"/>
    </location>
</feature>
<dbReference type="Gene3D" id="1.20.58.1120">
    <property type="match status" value="1"/>
</dbReference>
<evidence type="ECO:0000256" key="2">
    <source>
        <dbReference type="ARBA" id="ARBA00008887"/>
    </source>
</evidence>
<evidence type="ECO:0000256" key="3">
    <source>
        <dbReference type="ARBA" id="ARBA00022490"/>
    </source>
</evidence>
<feature type="domain" description="Dynein heavy chain AAA lid" evidence="24">
    <location>
        <begin position="3922"/>
        <end position="4072"/>
    </location>
</feature>
<feature type="domain" description="Dynein heavy chain AAA 5 extension" evidence="23">
    <location>
        <begin position="2175"/>
        <end position="2266"/>
    </location>
</feature>
<dbReference type="Gene3D" id="1.10.8.710">
    <property type="match status" value="1"/>
</dbReference>
<evidence type="ECO:0000256" key="9">
    <source>
        <dbReference type="ARBA" id="ARBA00023054"/>
    </source>
</evidence>
<dbReference type="SUPFAM" id="SSF52540">
    <property type="entry name" value="P-loop containing nucleoside triphosphate hydrolases"/>
    <property type="match status" value="4"/>
</dbReference>
<feature type="compositionally biased region" description="Polar residues" evidence="15">
    <location>
        <begin position="33"/>
        <end position="45"/>
    </location>
</feature>
<dbReference type="Pfam" id="PF12775">
    <property type="entry name" value="AAA_7"/>
    <property type="match status" value="1"/>
</dbReference>
<feature type="domain" description="Dynein heavy chain linker" evidence="18">
    <location>
        <begin position="1003"/>
        <end position="1403"/>
    </location>
</feature>
<evidence type="ECO:0000259" key="25">
    <source>
        <dbReference type="Pfam" id="PF18199"/>
    </source>
</evidence>
<evidence type="ECO:0000259" key="20">
    <source>
        <dbReference type="Pfam" id="PF12777"/>
    </source>
</evidence>
<dbReference type="InterPro" id="IPR042222">
    <property type="entry name" value="Dynein_2_N"/>
</dbReference>
<dbReference type="InterPro" id="IPR043157">
    <property type="entry name" value="Dynein_AAA1S"/>
</dbReference>
<evidence type="ECO:0000256" key="15">
    <source>
        <dbReference type="SAM" id="MobiDB-lite"/>
    </source>
</evidence>
<dbReference type="Pfam" id="PF08393">
    <property type="entry name" value="DHC_N2"/>
    <property type="match status" value="1"/>
</dbReference>
<dbReference type="GO" id="GO:0005524">
    <property type="term" value="F:ATP binding"/>
    <property type="evidence" value="ECO:0007669"/>
    <property type="project" value="UniProtKB-KW"/>
</dbReference>
<dbReference type="InterPro" id="IPR042228">
    <property type="entry name" value="Dynein_linker_3"/>
</dbReference>
<feature type="compositionally biased region" description="Pro residues" evidence="15">
    <location>
        <begin position="189"/>
        <end position="199"/>
    </location>
</feature>
<feature type="domain" description="Dynein heavy chain coiled coil stalk" evidence="20">
    <location>
        <begin position="3078"/>
        <end position="3201"/>
    </location>
</feature>
<dbReference type="Gene3D" id="3.10.490.20">
    <property type="match status" value="1"/>
</dbReference>
<dbReference type="FunFam" id="3.10.490.20:FF:000009">
    <property type="entry name" value="Dynein heavy chain 4"/>
    <property type="match status" value="1"/>
</dbReference>
<feature type="domain" description="Dynein heavy chain hydrolytic ATP-binding dynein motor region" evidence="19">
    <location>
        <begin position="1573"/>
        <end position="1899"/>
    </location>
</feature>
<evidence type="ECO:0000256" key="4">
    <source>
        <dbReference type="ARBA" id="ARBA00022701"/>
    </source>
</evidence>
<dbReference type="GO" id="GO:0051959">
    <property type="term" value="F:dynein light intermediate chain binding"/>
    <property type="evidence" value="ECO:0007669"/>
    <property type="project" value="InterPro"/>
</dbReference>
<feature type="region of interest" description="Disordered" evidence="15">
    <location>
        <begin position="182"/>
        <end position="253"/>
    </location>
</feature>
<evidence type="ECO:0000259" key="22">
    <source>
        <dbReference type="Pfam" id="PF12781"/>
    </source>
</evidence>
<dbReference type="Gene3D" id="1.20.920.20">
    <property type="match status" value="2"/>
</dbReference>
<dbReference type="InterPro" id="IPR041466">
    <property type="entry name" value="Dynein_AAA5_ext"/>
</dbReference>
<dbReference type="Gene3D" id="1.10.8.720">
    <property type="entry name" value="Region D6 of dynein motor"/>
    <property type="match status" value="1"/>
</dbReference>
<dbReference type="PANTHER" id="PTHR45703">
    <property type="entry name" value="DYNEIN HEAVY CHAIN"/>
    <property type="match status" value="1"/>
</dbReference>
<dbReference type="Gene3D" id="1.20.140.100">
    <property type="entry name" value="Dynein heavy chain, N-terminal domain 2"/>
    <property type="match status" value="1"/>
</dbReference>
<keyword evidence="10" id="KW-0969">Cilium</keyword>
<keyword evidence="28" id="KW-1185">Reference proteome</keyword>
<dbReference type="Pfam" id="PF22597">
    <property type="entry name" value="DYN_lid"/>
    <property type="match status" value="1"/>
</dbReference>
<keyword evidence="12" id="KW-0206">Cytoskeleton</keyword>
<dbReference type="FunFam" id="3.40.50.300:FF:000063">
    <property type="entry name" value="dynein heavy chain 6, axonemal"/>
    <property type="match status" value="1"/>
</dbReference>
<dbReference type="Proteomes" id="UP000051952">
    <property type="component" value="Unassembled WGS sequence"/>
</dbReference>
<evidence type="ECO:0000256" key="7">
    <source>
        <dbReference type="ARBA" id="ARBA00022840"/>
    </source>
</evidence>
<evidence type="ECO:0000256" key="5">
    <source>
        <dbReference type="ARBA" id="ARBA00022737"/>
    </source>
</evidence>
<dbReference type="Gene3D" id="3.20.180.20">
    <property type="entry name" value="Dynein heavy chain, N-terminal domain 2"/>
    <property type="match status" value="1"/>
</dbReference>
<organism evidence="27 28">
    <name type="scientific">Bodo saltans</name>
    <name type="common">Flagellated protozoan</name>
    <dbReference type="NCBI Taxonomy" id="75058"/>
    <lineage>
        <taxon>Eukaryota</taxon>
        <taxon>Discoba</taxon>
        <taxon>Euglenozoa</taxon>
        <taxon>Kinetoplastea</taxon>
        <taxon>Metakinetoplastina</taxon>
        <taxon>Eubodonida</taxon>
        <taxon>Bodonidae</taxon>
        <taxon>Bodo</taxon>
    </lineage>
</organism>
<dbReference type="Pfam" id="PF12777">
    <property type="entry name" value="MT"/>
    <property type="match status" value="2"/>
</dbReference>
<dbReference type="InterPro" id="IPR026983">
    <property type="entry name" value="DHC"/>
</dbReference>
<feature type="region of interest" description="Disordered" evidence="15">
    <location>
        <begin position="121"/>
        <end position="163"/>
    </location>
</feature>
<feature type="domain" description="Dynein heavy chain C-terminal" evidence="25">
    <location>
        <begin position="4080"/>
        <end position="4424"/>
    </location>
</feature>
<feature type="region of interest" description="Disordered" evidence="15">
    <location>
        <begin position="1"/>
        <end position="84"/>
    </location>
</feature>
<sequence>MIPNRPQSAPRAAQSANEAQSRPSTARRPPQDPRTSSPRATTPRSVVTRGGGTQEEFTQRSIGNAIGGSLPNHSRSGTPGAQLVVSDGSASTYLTSLYDGEAHASNVKRFDVGRVPDIRSVISSRPSSAKSAGLASTEPLHPKPPQAKGTSVRSPPPQAAVFDVNDNTYTFGTATAHLRAMQGNKSTPSGPPTAPPHPPQLSSSTVKSTPIVASAPQASTLDDDAALDSSAKDNSSDTSSRPTTAKRPQSAKAAFEVKEAANAMATTVHMSTLQQLHRSGEPAAPNDKEDMEKMKTFVDVVSYYGRKKHAGTPTVKFVHMKRQPLVIGATYRPYDLVVVPADQCVNGEEHFVVSRTSVVQMLPAVPPVDGIGRDQQPAQLQTVAQFTQESALFNIITKIRFFRLYLKQKMFSQWLKNIRVKQFMSIRAKLAKRAFTAKKSYASPLRKLHQELASLQGPPLVNIPHVREGLSLDRFSSAMVSQKMLVLDFYRTTMESAEHAINELIGNVQQRADVPDFGSQEALEQYVLFMEDQAAKRNGGIYNPNAIPITKRKEQMKRRLSELRGALEDQQQLAHFLRLIDYIAAENMFYKALSSIRNLVDEIAQSDNDRTLFFLIAVTFGEEGVLFVPAEDELLRVTSDAMDEIIASVVYLPRLITSANVKSVLEHASVTPKLHSMSILLREDARVLALRQSSKHRIEGDFCDGRDATNHFGRNKKWLAFVNKTWPSMLGDWNERLAVENTTRDFLESRVGAVTNDEFTDVFRKGDEAFLNLKEMHAVRRGCLVITSTVVLDFLMAKLRDITAECREKVLAVAKSRLDRVAATLNQRTKALQERPTQLSKFASFVSYVHDQVHDIAALNEACDQIEQLYIAAELNGCEPGQEAGRREVVLGRSQDHHHGQSLRNRFEEAAHNAKDYVQGHSAEMGKKLMLELESESDNIATFGTLVDSQILKVYSGDVVDCLSFLTQLEENISVSEAKLKTLLEWVKLFEVPASLEQHTSSLAEVKTQLKAKRELWLTIGRFHEARSKCYTVPLSEADPQTYSKEIDELYAKTYNRLNPRHQSDASERLLELLREEKLVMGILIDLGNKNLKREHWAKILSNQSRTFDASMTLESLKHMKLFDAFYRDLIHEQSAVASGEATLLSSLEEIKTKWGATQFSTKPFRDIKDQYILDDVSEIIQQVEEHQLLIQSCLASRFVTGVRPQIEDWERKLHLLTLVLDEWIVVQNSWMYLAYIFAGEDMKRQLPTETAMFKHVNNSVKELVNRAHNFKNCIVVATDAPILETLKGARTSLDVIQKKLEEYLETKRAVFPRFYFLSNDELLSILSDVRNPRAVRPHLRKCFDSINDLVFKQDSQTDITGVVSVEGEVLSFLNIVAARGGVENWLGAVEQAVNASLKANMTSTLNALAPEDGSRRQWYLNVQQGEGHTVNLKANPNASTGKLTSVTSMNGGHPAQCIQAIDAVQWTVEVEEAIARTASGESPKALEQQYAAYRAQLSDTVKTVRLSLTPLQRSLIQTILVLSVHNRDVIKELVDQKVSDSDDFAWRKHLRSYYSHETQLVYIEQVRAKLAYCYEYLGSAKRLVITPLTDRAFLTCTQALHLNLGAAPQGPAGTGKTESVKDLGKALARHVVVFNCSDGINTAMMSRMFSGLAQAGSWACFDEFNRIELEVLSVVAQQMLEITSAVSQRLTRMTFDGHELALNPHFGVFITMNPGYAGRTELPDNLQALFRPVCMMIPDYRLIAEIMFFSEGFLNAQSLSVKMVQLYKLSSEQLSKQDHYDFGMRAVKSILVTAGSLKRAEPNADEDMLLIRAMRASNLPKFLREDANLFLAIIKDLYPSLEIEASPQQGLSEEIERQTLAKDLVISSTFTDKTLQLFDIIVARFGVMLVGPTLASKTTSSLVLEQALSSLATSAAVNSKGHHPHYAPTTRFTVNPKALSRQELYGSVNVTTREWVDGILSHMVRSVCSAASVSEAAPHRSWVTFDGPVDALWIENLNTVLDDNKMLCLVNGERIKLPDSVTFLFEVQDLRAASPATVSRCGMVYYDSSVVDWKQQLQNLGQALAKKYSANEVWKQDVFDRVTDALIGPALEFLEENGKEWIPTSHSHRIHNIMKLLDAALAQCEDNDDDPAPTVLPPPEVDEDGQELPADGVIVEMERPNGGAKFAAVHALSDSEAPRRLFEMTVIFAVIWGIGGNLCDDAKANARNRFSQFIKEKILDVDDTFPQSSSNVAGGTGAVIIDSGAPFGVFDVFPHKGSLQWVDWAHKVPEFLYRRRQPFGEILVATPQTVSSSHIVSSLVKGCHAVLINGTTGTGKSVGVQQSVLTEVLHTDDAQSNYQSFTFVMSAQSSGHQLQELLEAHLRKHPSKLKDQLHIGPSTGKTMVMVIDDINMPSTDEYGACPTLELLRQILVQGGMYDTKRCMFKNVSNVVTVACCGPPGGNRTELSPRLTSQFFTLCQPQLGDTSVQRIFGSILQGFLSTFNGDVRGLSTGIARATIDVFKKVAAELLPTPERAHYVFNMRDIGRVVQGVTQSSPSEYLVRNDMLRLWVHECFRVFCDRLISSSDRSRFRSIIGDVFVNRFHAAMPMDWDDSLYSDFTSLAEVPVYRPIELGKGLEDVLAQKLREYAVQHNKDLDLVMFDDAVRHLCRLCRVLRQARGNALLVGIHGCGRQSLAQLAAFLCRCKRYQIQLTSAYDHVDFRKDIRNVLKMAGGDNEPVAFILTDSQIVKEVFLEDVNSLLNTGEITNLWEPDDLDGIIASTRERVRRLKKPETVASMLATFVTSCRDNLHIVLTMNPMGAALFRRLRTFPSLLNCMTIDWYDPWPAKALHSVANKMLSEALVAASATSTSATSESLYEEDLGRISDLCEFFVYVHTTVEKACIDFDRETRRKAYCTPTSYIGLLQSFAAMLRDQREASEESILRFQTGLERILDANRRVDDMKNALIRLQPELETSTTETQVFAAQVERESKAAAEIAQGVAKEEAQCALMMREAQAIKDECQAELDKAMPAYNEALDALNSLNIKDIQETKAYTSPPKKVEMVMDAVLTVIEEAIGWENAKKVLGRSEFVTYLILLQPKQEKLAKAEAALEKAKATLAKKQAELAELEARLKKLKQQYDDSMARLKQLEADKARTELHLARAAKLLSGLTSEHERWTKSIAELEAKSQHAMALTALASAFVAYAGVFDAHYRDTLVQKWIVKCQAVGIPMDTSKPFRVQDVIDPVMVRHWNSQGLPIADFSTQNATIVSKSTRWCLCVDPHHQANGWIKNAYKAQGLIVLRMNDPNLTRHLESAVRGGHAVLIEDVETNMDASLDPVLRRETFRSGGRLMITVRDQPIEYNPSFFLIMTSRIANPHFLPEVHVKTTVINFDVTVKGLEDQLLSEVVRCEKRELEDRADQLFMQVSDARQQLKSIEDQILSLLANSGANLLENDLLITTLHQSKQTGIELTEGLAVIEGTSVQIQDAREVYRPIATRGAIIFSVIQHVSRLDHMYQTSLHAFIQQFRRTMIMTPTEDDGADNNKKQGELENTSFTSSYDPIKAPRTPSIIGRESAVEERERLVRRRTLLIQNITLNSYQFVTRSLFEVDRGVFRFLMAASIARSTGAITDAEWSYFLCESGGTLPQQLKDLPGEWMPDTNWENLLYLSEAIPAFRTLADSIATNEGEQWSTLRNNPFVNPDGDENSDAASPEGSPRSPTAVFTLPPMFVAMSLWHRMILLRTLNSSALGNMAKKFVEVELGRVYNEVPAFDLGSAFAQSNPSTPICFLLTPGTDPTITFSRFAERNGMATKTTMISLGQGQGSRAEAAVHKAMVGGQWVFLQNCHVYASWLPQLAHLLESVQAQVASGEGVHSEFRLWLSTLPCSDFPISVLQSAIKLTREPPRGVKANLRDSLALTVEHDAWRAAPSSATGGGSQQLLQWRKFLVAFSITHAILQERRKFGPVGWNVPYSWSLIDLENTLRISQGLCENEPLMPNHLTGNIDFSSWDAIYHLIGDICYGGRVTDLWDSRTLRCIVERVVNPSTFGPGGMSLTEDGRYRVPSQFDSDSLMLFVEKLPGFDPPELFGLHPNAEIRVKELESQHLLKSLVLIQPPTTTTTSGASSSKNGASDASSSSITVVNEVIARLPVDIDADPNADVFVRGNDGVLTPLGNVCSQECQRYNTLLKALRSQLVSCLRALKGSIALNDSLTSIMQSLSFGQVPHAWESMAYPSMKSLYSWVTDLNARVDFFRDWVDGGAPQTFWLGGFTFPQGFVAAVLQTHCRRYAIPVDALTVASFPTADVDPLEALLEPLATGVYLHGLTLEGARWNVAEKCLDELIGKNMQSVMPIVALIPVLKPNLTPQPSTGGSDPSTSQREIDAQNALIPALTSEEVFECPVYKIGTRAGSLSTTGISSNFILSLSLNAGQVHTPNHWIERGCALLTSTGN</sequence>
<dbReference type="InterPro" id="IPR041228">
    <property type="entry name" value="Dynein_C"/>
</dbReference>
<feature type="domain" description="Dynein heavy chain coiled coil stalk" evidence="20">
    <location>
        <begin position="2925"/>
        <end position="3053"/>
    </location>
</feature>
<dbReference type="FunFam" id="1.10.8.710:FF:000004">
    <property type="entry name" value="Dynein axonemal heavy chain 6"/>
    <property type="match status" value="1"/>
</dbReference>
<dbReference type="FunFam" id="1.20.140.100:FF:000001">
    <property type="entry name" value="dynein heavy chain 17, axonemal"/>
    <property type="match status" value="1"/>
</dbReference>
<dbReference type="OrthoDB" id="5593012at2759"/>
<dbReference type="Pfam" id="PF12774">
    <property type="entry name" value="AAA_6"/>
    <property type="match status" value="1"/>
</dbReference>
<dbReference type="Pfam" id="PF07728">
    <property type="entry name" value="AAA_5"/>
    <property type="match status" value="1"/>
</dbReference>
<keyword evidence="8" id="KW-0243">Dynein</keyword>
<feature type="domain" description="ATPase dynein-related AAA" evidence="17">
    <location>
        <begin position="1934"/>
        <end position="2042"/>
    </location>
</feature>
<evidence type="ECO:0000259" key="21">
    <source>
        <dbReference type="Pfam" id="PF12780"/>
    </source>
</evidence>
<feature type="coiled-coil region" evidence="14">
    <location>
        <begin position="3078"/>
        <end position="3168"/>
    </location>
</feature>
<dbReference type="Pfam" id="PF03028">
    <property type="entry name" value="Dynein_heavy"/>
    <property type="match status" value="1"/>
</dbReference>
<dbReference type="FunFam" id="3.20.180.20:FF:000001">
    <property type="entry name" value="Dynein axonemal heavy chain 5"/>
    <property type="match status" value="1"/>
</dbReference>
<dbReference type="InterPro" id="IPR035706">
    <property type="entry name" value="AAA_9"/>
</dbReference>
<keyword evidence="9 14" id="KW-0175">Coiled coil</keyword>
<evidence type="ECO:0000256" key="10">
    <source>
        <dbReference type="ARBA" id="ARBA00023069"/>
    </source>
</evidence>
<dbReference type="FunFam" id="3.40.50.300:FF:002141">
    <property type="entry name" value="Dynein heavy chain"/>
    <property type="match status" value="1"/>
</dbReference>
<keyword evidence="5" id="KW-0677">Repeat</keyword>
<dbReference type="InterPro" id="IPR013602">
    <property type="entry name" value="Dynein_heavy_linker"/>
</dbReference>
<dbReference type="GO" id="GO:0007018">
    <property type="term" value="P:microtubule-based movement"/>
    <property type="evidence" value="ECO:0007669"/>
    <property type="project" value="InterPro"/>
</dbReference>
<dbReference type="FunFam" id="3.40.50.300:FF:000362">
    <property type="entry name" value="Dynein, axonemal, heavy chain 6"/>
    <property type="match status" value="1"/>
</dbReference>
<feature type="region of interest" description="Disordered" evidence="15">
    <location>
        <begin position="3516"/>
        <end position="3538"/>
    </location>
</feature>
<evidence type="ECO:0000259" key="18">
    <source>
        <dbReference type="Pfam" id="PF08393"/>
    </source>
</evidence>
<comment type="similarity">
    <text evidence="2">Belongs to the dynein heavy chain family.</text>
</comment>
<keyword evidence="13" id="KW-0966">Cell projection</keyword>
<dbReference type="GO" id="GO:0005930">
    <property type="term" value="C:axoneme"/>
    <property type="evidence" value="ECO:0007669"/>
    <property type="project" value="UniProtKB-SubCell"/>
</dbReference>
<dbReference type="EMBL" id="CYKH01000104">
    <property type="protein sequence ID" value="CUE71257.1"/>
    <property type="molecule type" value="Genomic_DNA"/>
</dbReference>
<feature type="coiled-coil region" evidence="14">
    <location>
        <begin position="3392"/>
        <end position="3426"/>
    </location>
</feature>
<name>A0A0S4IM00_BODSA</name>
<dbReference type="GO" id="GO:0005874">
    <property type="term" value="C:microtubule"/>
    <property type="evidence" value="ECO:0007669"/>
    <property type="project" value="UniProtKB-KW"/>
</dbReference>
<dbReference type="FunFam" id="3.40.50.300:FF:000049">
    <property type="entry name" value="Dynein, axonemal, heavy chain 5"/>
    <property type="match status" value="1"/>
</dbReference>
<dbReference type="InterPro" id="IPR024317">
    <property type="entry name" value="Dynein_heavy_chain_D4_dom"/>
</dbReference>
<evidence type="ECO:0000259" key="17">
    <source>
        <dbReference type="Pfam" id="PF07728"/>
    </source>
</evidence>
<dbReference type="InterPro" id="IPR042219">
    <property type="entry name" value="AAA_lid_11_sf"/>
</dbReference>
<evidence type="ECO:0000259" key="26">
    <source>
        <dbReference type="Pfam" id="PF22597"/>
    </source>
</evidence>
<evidence type="ECO:0000259" key="23">
    <source>
        <dbReference type="Pfam" id="PF17852"/>
    </source>
</evidence>
<dbReference type="Pfam" id="PF18198">
    <property type="entry name" value="AAA_lid_11"/>
    <property type="match status" value="1"/>
</dbReference>
<accession>A0A0S4IM00</accession>
<dbReference type="InterPro" id="IPR043160">
    <property type="entry name" value="Dynein_C_barrel"/>
</dbReference>
<dbReference type="VEuPathDB" id="TriTrypDB:BSAL_52975"/>